<evidence type="ECO:0000313" key="2">
    <source>
        <dbReference type="EMBL" id="QKE91948.1"/>
    </source>
</evidence>
<dbReference type="AlphaFoldDB" id="A0A6M8HUA5"/>
<accession>A0A6M8HUA5</accession>
<dbReference type="EMBL" id="CP053708">
    <property type="protein sequence ID" value="QKE91948.1"/>
    <property type="molecule type" value="Genomic_DNA"/>
</dbReference>
<dbReference type="Proteomes" id="UP000500767">
    <property type="component" value="Chromosome"/>
</dbReference>
<evidence type="ECO:0000313" key="3">
    <source>
        <dbReference type="Proteomes" id="UP000500767"/>
    </source>
</evidence>
<organism evidence="2 3">
    <name type="scientific">Lichenicola cladoniae</name>
    <dbReference type="NCBI Taxonomy" id="1484109"/>
    <lineage>
        <taxon>Bacteria</taxon>
        <taxon>Pseudomonadati</taxon>
        <taxon>Pseudomonadota</taxon>
        <taxon>Alphaproteobacteria</taxon>
        <taxon>Acetobacterales</taxon>
        <taxon>Acetobacteraceae</taxon>
        <taxon>Lichenicola</taxon>
    </lineage>
</organism>
<dbReference type="RefSeq" id="WP_171833630.1">
    <property type="nucleotide sequence ID" value="NZ_CP053708.1"/>
</dbReference>
<feature type="chain" id="PRO_5026777849" evidence="1">
    <location>
        <begin position="24"/>
        <end position="183"/>
    </location>
</feature>
<reference evidence="2 3" key="1">
    <citation type="journal article" date="2014" name="World J. Microbiol. Biotechnol.">
        <title>Biodiversity and physiological characteristics of Antarctic and Arctic lichens-associated bacteria.</title>
        <authorList>
            <person name="Lee Y.M."/>
            <person name="Kim E.H."/>
            <person name="Lee H.K."/>
            <person name="Hong S.G."/>
        </authorList>
    </citation>
    <scope>NUCLEOTIDE SEQUENCE [LARGE SCALE GENOMIC DNA]</scope>
    <source>
        <strain evidence="2 3">PAMC 26569</strain>
    </source>
</reference>
<feature type="signal peptide" evidence="1">
    <location>
        <begin position="1"/>
        <end position="23"/>
    </location>
</feature>
<name>A0A6M8HUA5_9PROT</name>
<protein>
    <submittedName>
        <fullName evidence="2">Uncharacterized protein</fullName>
    </submittedName>
</protein>
<sequence>MTRRMPLLLPLLFPLVFAAPAWAVHHRHARTGAGGGLVILTQQTGTALDQAARLLNADDIAGAVRRHEQPVVLIGSAPLSVRHGDAALFVQVQSASLCGSAGCSTSIFLRHGAEWTKVLDSVSGPIKVLSTTTSGMHDVMVGDKDRWVWNGTTYRDTLPAAPIGNLRRSVERHQAKVRESAAH</sequence>
<dbReference type="KEGG" id="lck:HN018_19635"/>
<evidence type="ECO:0000256" key="1">
    <source>
        <dbReference type="SAM" id="SignalP"/>
    </source>
</evidence>
<proteinExistence type="predicted"/>
<gene>
    <name evidence="2" type="ORF">HN018_19635</name>
</gene>
<keyword evidence="3" id="KW-1185">Reference proteome</keyword>
<keyword evidence="1" id="KW-0732">Signal</keyword>